<gene>
    <name evidence="1" type="ORF">A3B24_01770</name>
</gene>
<proteinExistence type="predicted"/>
<protein>
    <submittedName>
        <fullName evidence="1">Uncharacterized protein</fullName>
    </submittedName>
</protein>
<comment type="caution">
    <text evidence="1">The sequence shown here is derived from an EMBL/GenBank/DDBJ whole genome shotgun (WGS) entry which is preliminary data.</text>
</comment>
<dbReference type="AlphaFoldDB" id="A0A1G2RLQ8"/>
<reference evidence="1 2" key="1">
    <citation type="journal article" date="2016" name="Nat. Commun.">
        <title>Thousands of microbial genomes shed light on interconnected biogeochemical processes in an aquifer system.</title>
        <authorList>
            <person name="Anantharaman K."/>
            <person name="Brown C.T."/>
            <person name="Hug L.A."/>
            <person name="Sharon I."/>
            <person name="Castelle C.J."/>
            <person name="Probst A.J."/>
            <person name="Thomas B.C."/>
            <person name="Singh A."/>
            <person name="Wilkins M.J."/>
            <person name="Karaoz U."/>
            <person name="Brodie E.L."/>
            <person name="Williams K.H."/>
            <person name="Hubbard S.S."/>
            <person name="Banfield J.F."/>
        </authorList>
    </citation>
    <scope>NUCLEOTIDE SEQUENCE [LARGE SCALE GENOMIC DNA]</scope>
</reference>
<dbReference type="EMBL" id="MHUG01000007">
    <property type="protein sequence ID" value="OHA73793.1"/>
    <property type="molecule type" value="Genomic_DNA"/>
</dbReference>
<organism evidence="1 2">
    <name type="scientific">Candidatus Wildermuthbacteria bacterium RIFCSPLOWO2_01_FULL_48_16</name>
    <dbReference type="NCBI Taxonomy" id="1802461"/>
    <lineage>
        <taxon>Bacteria</taxon>
        <taxon>Candidatus Wildermuthiibacteriota</taxon>
    </lineage>
</organism>
<dbReference type="Proteomes" id="UP000176917">
    <property type="component" value="Unassembled WGS sequence"/>
</dbReference>
<evidence type="ECO:0000313" key="2">
    <source>
        <dbReference type="Proteomes" id="UP000176917"/>
    </source>
</evidence>
<evidence type="ECO:0000313" key="1">
    <source>
        <dbReference type="EMBL" id="OHA73793.1"/>
    </source>
</evidence>
<accession>A0A1G2RLQ8</accession>
<name>A0A1G2RLQ8_9BACT</name>
<sequence length="88" mass="9307">MQETSAETELVRETLVELGATLRTLGYNCPISVNGSGVIHASITFKQTPDPKVINELHSAIAPLTKGTDLHVSITGQGPNGYSCQVKA</sequence>